<protein>
    <submittedName>
        <fullName evidence="2">Peptidase, M23 domain protein</fullName>
    </submittedName>
</protein>
<reference evidence="2 3" key="1">
    <citation type="submission" date="2013-01" db="EMBL/GenBank/DDBJ databases">
        <authorList>
            <person name="Harkins D.M."/>
            <person name="Durkin A.S."/>
            <person name="Brinkac L.M."/>
            <person name="Haft D.H."/>
            <person name="Selengut J.D."/>
            <person name="Sanka R."/>
            <person name="DePew J."/>
            <person name="Purushe J."/>
            <person name="Picardeau M."/>
            <person name="Werts C."/>
            <person name="Goarant C."/>
            <person name="Vinetz J.M."/>
            <person name="Sutton G.G."/>
            <person name="Nierman W.C."/>
            <person name="Fouts D.E."/>
        </authorList>
    </citation>
    <scope>NUCLEOTIDE SEQUENCE [LARGE SCALE GENOMIC DNA]</scope>
    <source>
        <strain evidence="2 3">200901868</strain>
    </source>
</reference>
<feature type="region of interest" description="Disordered" evidence="1">
    <location>
        <begin position="174"/>
        <end position="236"/>
    </location>
</feature>
<dbReference type="Proteomes" id="UP000012159">
    <property type="component" value="Unassembled WGS sequence"/>
</dbReference>
<organism evidence="2 3">
    <name type="scientific">Leptospira borgpetersenii serovar Pomona str. 200901868</name>
    <dbReference type="NCBI Taxonomy" id="1192866"/>
    <lineage>
        <taxon>Bacteria</taxon>
        <taxon>Pseudomonadati</taxon>
        <taxon>Spirochaetota</taxon>
        <taxon>Spirochaetia</taxon>
        <taxon>Leptospirales</taxon>
        <taxon>Leptospiraceae</taxon>
        <taxon>Leptospira</taxon>
    </lineage>
</organism>
<evidence type="ECO:0000256" key="1">
    <source>
        <dbReference type="SAM" id="MobiDB-lite"/>
    </source>
</evidence>
<sequence length="552" mass="58207">GLQAGTNALSFNAGLNYSQQGGISANAGLGRGLGKNGGTGSYSASLNLGVSYSRQDGFGMNAGISSNNNHVLPGMGATISRSEYSGWGADVSTDQYGKVEGGGGNPSFGGVSGGLSWSERDGFTASFNVAGTNALSYNSQSGLSSNADFISQYSMNNILAQGVADTDEEKAYKAAKAEADSRAAQNRNNQHQGADAVSGAGYRRDEDGVHYTVDGDAESSDNIGGDSGKGMKPTPNEVEAMMNRYNKYQEGLDSIRNTKTTHYNPSDQEGSNIVRSVRTEKGENGGTKITIDRQGTVGFDAQTTPFFNRDSKGNLVPVTDGKITSPFIGHREVTNSAHNGIDAAVHAFRASANLEITGVTHGASRNVDGDPTKQAGIWVEGGKLMTHSRYDVNGFPNKSGKGAFVEYSAAIAHHDGVSAQDHANLLNHATNNPSQYHGNGNSVTGRYTMSDGTKVDLIYKHAPSLEGLQNGKPVIWQKGNSISQGDMVVNVGSTGKSTGPHAHFEVQSRSTLGLDLKKNADVIREIPRSNGVYAIDGRFFTNNILKKDLEKQ</sequence>
<feature type="non-terminal residue" evidence="2">
    <location>
        <position position="1"/>
    </location>
</feature>
<dbReference type="AlphaFoldDB" id="M6WPJ2"/>
<dbReference type="InterPro" id="IPR011055">
    <property type="entry name" value="Dup_hybrid_motif"/>
</dbReference>
<dbReference type="SUPFAM" id="SSF51261">
    <property type="entry name" value="Duplicated hybrid motif"/>
    <property type="match status" value="1"/>
</dbReference>
<accession>M6WPJ2</accession>
<gene>
    <name evidence="2" type="ORF">LEP1GSC133_4525</name>
</gene>
<proteinExistence type="predicted"/>
<dbReference type="Gene3D" id="2.70.70.10">
    <property type="entry name" value="Glucose Permease (Domain IIA)"/>
    <property type="match status" value="1"/>
</dbReference>
<dbReference type="STRING" id="1192866.LEP1GSC133_4525"/>
<comment type="caution">
    <text evidence="2">The sequence shown here is derived from an EMBL/GenBank/DDBJ whole genome shotgun (WGS) entry which is preliminary data.</text>
</comment>
<name>M6WPJ2_LEPBO</name>
<evidence type="ECO:0000313" key="3">
    <source>
        <dbReference type="Proteomes" id="UP000012159"/>
    </source>
</evidence>
<evidence type="ECO:0000313" key="2">
    <source>
        <dbReference type="EMBL" id="EMO63683.1"/>
    </source>
</evidence>
<dbReference type="EMBL" id="AKWF02000041">
    <property type="protein sequence ID" value="EMO63683.1"/>
    <property type="molecule type" value="Genomic_DNA"/>
</dbReference>